<comment type="caution">
    <text evidence="1">The sequence shown here is derived from an EMBL/GenBank/DDBJ whole genome shotgun (WGS) entry which is preliminary data.</text>
</comment>
<evidence type="ECO:0000313" key="2">
    <source>
        <dbReference type="Proteomes" id="UP001626550"/>
    </source>
</evidence>
<protein>
    <submittedName>
        <fullName evidence="1">Uncharacterized protein</fullName>
    </submittedName>
</protein>
<name>A0ABD2QD47_9PLAT</name>
<keyword evidence="2" id="KW-1185">Reference proteome</keyword>
<dbReference type="Proteomes" id="UP001626550">
    <property type="component" value="Unassembled WGS sequence"/>
</dbReference>
<dbReference type="AlphaFoldDB" id="A0ABD2QD47"/>
<organism evidence="1 2">
    <name type="scientific">Cichlidogyrus casuarinus</name>
    <dbReference type="NCBI Taxonomy" id="1844966"/>
    <lineage>
        <taxon>Eukaryota</taxon>
        <taxon>Metazoa</taxon>
        <taxon>Spiralia</taxon>
        <taxon>Lophotrochozoa</taxon>
        <taxon>Platyhelminthes</taxon>
        <taxon>Monogenea</taxon>
        <taxon>Monopisthocotylea</taxon>
        <taxon>Dactylogyridea</taxon>
        <taxon>Ancyrocephalidae</taxon>
        <taxon>Cichlidogyrus</taxon>
    </lineage>
</organism>
<reference evidence="1 2" key="1">
    <citation type="submission" date="2024-11" db="EMBL/GenBank/DDBJ databases">
        <title>Adaptive evolution of stress response genes in parasites aligns with host niche diversity.</title>
        <authorList>
            <person name="Hahn C."/>
            <person name="Resl P."/>
        </authorList>
    </citation>
    <scope>NUCLEOTIDE SEQUENCE [LARGE SCALE GENOMIC DNA]</scope>
    <source>
        <strain evidence="1">EGGRZ-B1_66</strain>
        <tissue evidence="1">Body</tissue>
    </source>
</reference>
<gene>
    <name evidence="1" type="ORF">Ciccas_003926</name>
</gene>
<accession>A0ABD2QD47</accession>
<evidence type="ECO:0000313" key="1">
    <source>
        <dbReference type="EMBL" id="KAL3317420.1"/>
    </source>
</evidence>
<dbReference type="EMBL" id="JBJKFK010000385">
    <property type="protein sequence ID" value="KAL3317420.1"/>
    <property type="molecule type" value="Genomic_DNA"/>
</dbReference>
<sequence>MHPSEVLYQCSDTIKDKKSIDPDFDPVCCSTPPRKTLHKPIEANMRSPMMLSRKGISKNGKLQTTISFVDTTDSESDETLPMVQAIEVKLKNNKKETKVKCSKSQINAASVSSNKNPKFQQTRIDNFPIRRTARQQAKALLVSLIVKGLGL</sequence>
<proteinExistence type="predicted"/>